<dbReference type="Proteomes" id="UP000598271">
    <property type="component" value="Unassembled WGS sequence"/>
</dbReference>
<organism evidence="2 3">
    <name type="scientific">Persicitalea jodogahamensis</name>
    <dbReference type="NCBI Taxonomy" id="402147"/>
    <lineage>
        <taxon>Bacteria</taxon>
        <taxon>Pseudomonadati</taxon>
        <taxon>Bacteroidota</taxon>
        <taxon>Cytophagia</taxon>
        <taxon>Cytophagales</taxon>
        <taxon>Spirosomataceae</taxon>
        <taxon>Persicitalea</taxon>
    </lineage>
</organism>
<feature type="signal peptide" evidence="1">
    <location>
        <begin position="1"/>
        <end position="20"/>
    </location>
</feature>
<name>A0A8J3DDY4_9BACT</name>
<accession>A0A8J3DDY4</accession>
<reference evidence="2 3" key="1">
    <citation type="journal article" date="2014" name="Int. J. Syst. Evol. Microbiol.">
        <title>Complete genome sequence of Corynebacterium casei LMG S-19264T (=DSM 44701T), isolated from a smear-ripened cheese.</title>
        <authorList>
            <consortium name="US DOE Joint Genome Institute (JGI-PGF)"/>
            <person name="Walter F."/>
            <person name="Albersmeier A."/>
            <person name="Kalinowski J."/>
            <person name="Ruckert C."/>
        </authorList>
    </citation>
    <scope>NUCLEOTIDE SEQUENCE [LARGE SCALE GENOMIC DNA]</scope>
    <source>
        <strain evidence="2 3">KCTC 12866</strain>
    </source>
</reference>
<keyword evidence="3" id="KW-1185">Reference proteome</keyword>
<gene>
    <name evidence="2" type="ORF">GCM10007390_51260</name>
</gene>
<evidence type="ECO:0000313" key="3">
    <source>
        <dbReference type="Proteomes" id="UP000598271"/>
    </source>
</evidence>
<protein>
    <recommendedName>
        <fullName evidence="4">Lipoprotein</fullName>
    </recommendedName>
</protein>
<feature type="chain" id="PRO_5035176819" description="Lipoprotein" evidence="1">
    <location>
        <begin position="21"/>
        <end position="165"/>
    </location>
</feature>
<comment type="caution">
    <text evidence="2">The sequence shown here is derived from an EMBL/GenBank/DDBJ whole genome shotgun (WGS) entry which is preliminary data.</text>
</comment>
<proteinExistence type="predicted"/>
<evidence type="ECO:0000256" key="1">
    <source>
        <dbReference type="SAM" id="SignalP"/>
    </source>
</evidence>
<keyword evidence="1" id="KW-0732">Signal</keyword>
<evidence type="ECO:0008006" key="4">
    <source>
        <dbReference type="Google" id="ProtNLM"/>
    </source>
</evidence>
<evidence type="ECO:0000313" key="2">
    <source>
        <dbReference type="EMBL" id="GHB88897.1"/>
    </source>
</evidence>
<sequence>MKKLISISLLFLAFLCVNCAKVNFPEGIDGKFEVKDMNQVCSRTGTQDAGVQCLRVAAENSTRDKAFGLAKKYAVAAVLLRGVSGTHSATQNPLISRADQDNHGKWINKFFESGDYLKYLEQADIEPNEVFTIKGGYRVGINAKVAYESLNRHLMDEGIIEKPRF</sequence>
<dbReference type="AlphaFoldDB" id="A0A8J3DDY4"/>
<dbReference type="RefSeq" id="WP_189569246.1">
    <property type="nucleotide sequence ID" value="NZ_BMXF01000010.1"/>
</dbReference>
<dbReference type="EMBL" id="BMXF01000010">
    <property type="protein sequence ID" value="GHB88897.1"/>
    <property type="molecule type" value="Genomic_DNA"/>
</dbReference>